<dbReference type="InterPro" id="IPR036282">
    <property type="entry name" value="Glutathione-S-Trfase_C_sf"/>
</dbReference>
<feature type="non-terminal residue" evidence="2">
    <location>
        <position position="1"/>
    </location>
</feature>
<dbReference type="Pfam" id="PF13410">
    <property type="entry name" value="GST_C_2"/>
    <property type="match status" value="1"/>
</dbReference>
<gene>
    <name evidence="2" type="ORF">LSUE1_G010105</name>
</gene>
<evidence type="ECO:0000313" key="3">
    <source>
        <dbReference type="Proteomes" id="UP000469558"/>
    </source>
</evidence>
<dbReference type="AlphaFoldDB" id="A0A8T9BXV9"/>
<dbReference type="Proteomes" id="UP000469558">
    <property type="component" value="Unassembled WGS sequence"/>
</dbReference>
<dbReference type="EMBL" id="QGMK01002319">
    <property type="protein sequence ID" value="TVY59566.1"/>
    <property type="molecule type" value="Genomic_DNA"/>
</dbReference>
<dbReference type="OrthoDB" id="2098326at2759"/>
<sequence>MITNKIDESFLAPSFQTHFDFLEGQQKTSPGGGSYLCGNNVTEADFMLIFPIEACKSWAGLTQAKYPKIWNYLELMKQRESYKAAEKKVIEIEGSFKPTATNIKEKY</sequence>
<evidence type="ECO:0000313" key="2">
    <source>
        <dbReference type="EMBL" id="TVY59566.1"/>
    </source>
</evidence>
<reference evidence="2 3" key="1">
    <citation type="submission" date="2018-05" db="EMBL/GenBank/DDBJ databases">
        <title>Genome sequencing and assembly of the regulated plant pathogen Lachnellula willkommii and related sister species for the development of diagnostic species identification markers.</title>
        <authorList>
            <person name="Giroux E."/>
            <person name="Bilodeau G."/>
        </authorList>
    </citation>
    <scope>NUCLEOTIDE SEQUENCE [LARGE SCALE GENOMIC DNA]</scope>
    <source>
        <strain evidence="2 3">CBS 268.59</strain>
    </source>
</reference>
<keyword evidence="3" id="KW-1185">Reference proteome</keyword>
<feature type="domain" description="GST C-terminal" evidence="1">
    <location>
        <begin position="1"/>
        <end position="96"/>
    </location>
</feature>
<dbReference type="InterPro" id="IPR010987">
    <property type="entry name" value="Glutathione-S-Trfase_C-like"/>
</dbReference>
<comment type="caution">
    <text evidence="2">The sequence shown here is derived from an EMBL/GenBank/DDBJ whole genome shotgun (WGS) entry which is preliminary data.</text>
</comment>
<protein>
    <recommendedName>
        <fullName evidence="1">GST C-terminal domain-containing protein</fullName>
    </recommendedName>
</protein>
<accession>A0A8T9BXV9</accession>
<dbReference type="SUPFAM" id="SSF47616">
    <property type="entry name" value="GST C-terminal domain-like"/>
    <property type="match status" value="1"/>
</dbReference>
<evidence type="ECO:0000259" key="1">
    <source>
        <dbReference type="PROSITE" id="PS50405"/>
    </source>
</evidence>
<organism evidence="2 3">
    <name type="scientific">Lachnellula suecica</name>
    <dbReference type="NCBI Taxonomy" id="602035"/>
    <lineage>
        <taxon>Eukaryota</taxon>
        <taxon>Fungi</taxon>
        <taxon>Dikarya</taxon>
        <taxon>Ascomycota</taxon>
        <taxon>Pezizomycotina</taxon>
        <taxon>Leotiomycetes</taxon>
        <taxon>Helotiales</taxon>
        <taxon>Lachnaceae</taxon>
        <taxon>Lachnellula</taxon>
    </lineage>
</organism>
<name>A0A8T9BXV9_9HELO</name>
<dbReference type="Gene3D" id="1.20.1050.10">
    <property type="match status" value="1"/>
</dbReference>
<proteinExistence type="predicted"/>
<dbReference type="PROSITE" id="PS50405">
    <property type="entry name" value="GST_CTER"/>
    <property type="match status" value="1"/>
</dbReference>